<evidence type="ECO:0000313" key="2">
    <source>
        <dbReference type="EMBL" id="KAK2560901.1"/>
    </source>
</evidence>
<organism evidence="2 3">
    <name type="scientific">Acropora cervicornis</name>
    <name type="common">Staghorn coral</name>
    <dbReference type="NCBI Taxonomy" id="6130"/>
    <lineage>
        <taxon>Eukaryota</taxon>
        <taxon>Metazoa</taxon>
        <taxon>Cnidaria</taxon>
        <taxon>Anthozoa</taxon>
        <taxon>Hexacorallia</taxon>
        <taxon>Scleractinia</taxon>
        <taxon>Astrocoeniina</taxon>
        <taxon>Acroporidae</taxon>
        <taxon>Acropora</taxon>
    </lineage>
</organism>
<keyword evidence="1" id="KW-0732">Signal</keyword>
<proteinExistence type="predicted"/>
<feature type="chain" id="PRO_5042123194" evidence="1">
    <location>
        <begin position="24"/>
        <end position="196"/>
    </location>
</feature>
<evidence type="ECO:0000256" key="1">
    <source>
        <dbReference type="SAM" id="SignalP"/>
    </source>
</evidence>
<name>A0AAD9QH86_ACRCE</name>
<protein>
    <submittedName>
        <fullName evidence="2">Uncharacterized protein</fullName>
    </submittedName>
</protein>
<gene>
    <name evidence="2" type="ORF">P5673_016009</name>
</gene>
<dbReference type="AlphaFoldDB" id="A0AAD9QH86"/>
<feature type="signal peptide" evidence="1">
    <location>
        <begin position="1"/>
        <end position="23"/>
    </location>
</feature>
<evidence type="ECO:0000313" key="3">
    <source>
        <dbReference type="Proteomes" id="UP001249851"/>
    </source>
</evidence>
<comment type="caution">
    <text evidence="2">The sequence shown here is derived from an EMBL/GenBank/DDBJ whole genome shotgun (WGS) entry which is preliminary data.</text>
</comment>
<keyword evidence="3" id="KW-1185">Reference proteome</keyword>
<sequence length="196" mass="21320">MTTGIRSFVLCLFFLIVMRPKRCQPSKIPMPLTSVHGEHDIVQEHNLLPFEQQQSVIVPENRADTACSPMLPEAFVNSIVEKVVERIANPFSHIPATSDVPVATTSAAHSCPQSLSTTIVDNNASLPTNTFISDCKIYGTGPWGHGQGPDRYPLPSAATELAPIVSRLLQFSLQPSSMLTFTQLTTKVTVCRGAAF</sequence>
<reference evidence="2" key="1">
    <citation type="journal article" date="2023" name="G3 (Bethesda)">
        <title>Whole genome assembly and annotation of the endangered Caribbean coral Acropora cervicornis.</title>
        <authorList>
            <person name="Selwyn J.D."/>
            <person name="Vollmer S.V."/>
        </authorList>
    </citation>
    <scope>NUCLEOTIDE SEQUENCE</scope>
    <source>
        <strain evidence="2">K2</strain>
    </source>
</reference>
<dbReference type="Proteomes" id="UP001249851">
    <property type="component" value="Unassembled WGS sequence"/>
</dbReference>
<reference evidence="2" key="2">
    <citation type="journal article" date="2023" name="Science">
        <title>Genomic signatures of disease resistance in endangered staghorn corals.</title>
        <authorList>
            <person name="Vollmer S.V."/>
            <person name="Selwyn J.D."/>
            <person name="Despard B.A."/>
            <person name="Roesel C.L."/>
        </authorList>
    </citation>
    <scope>NUCLEOTIDE SEQUENCE</scope>
    <source>
        <strain evidence="2">K2</strain>
    </source>
</reference>
<accession>A0AAD9QH86</accession>
<dbReference type="EMBL" id="JARQWQ010000034">
    <property type="protein sequence ID" value="KAK2560901.1"/>
    <property type="molecule type" value="Genomic_DNA"/>
</dbReference>